<dbReference type="SUPFAM" id="SSF55781">
    <property type="entry name" value="GAF domain-like"/>
    <property type="match status" value="1"/>
</dbReference>
<dbReference type="PROSITE" id="PS51077">
    <property type="entry name" value="HTH_ICLR"/>
    <property type="match status" value="1"/>
</dbReference>
<dbReference type="STRING" id="1555112.LIP_2312"/>
<dbReference type="InterPro" id="IPR029016">
    <property type="entry name" value="GAF-like_dom_sf"/>
</dbReference>
<evidence type="ECO:0000256" key="5">
    <source>
        <dbReference type="ARBA" id="ARBA00070406"/>
    </source>
</evidence>
<name>A0A0K2SM15_LIMPI</name>
<comment type="function">
    <text evidence="4">May be an activator protein for the gylABX operon.</text>
</comment>
<evidence type="ECO:0000256" key="3">
    <source>
        <dbReference type="ARBA" id="ARBA00023163"/>
    </source>
</evidence>
<dbReference type="InterPro" id="IPR005471">
    <property type="entry name" value="Tscrpt_reg_IclR_N"/>
</dbReference>
<dbReference type="KEGG" id="lpil:LIP_2312"/>
<dbReference type="SUPFAM" id="SSF46785">
    <property type="entry name" value="Winged helix' DNA-binding domain"/>
    <property type="match status" value="1"/>
</dbReference>
<dbReference type="Gene3D" id="3.30.450.40">
    <property type="match status" value="1"/>
</dbReference>
<dbReference type="GO" id="GO:0045892">
    <property type="term" value="P:negative regulation of DNA-templated transcription"/>
    <property type="evidence" value="ECO:0007669"/>
    <property type="project" value="TreeGrafter"/>
</dbReference>
<keyword evidence="9" id="KW-1185">Reference proteome</keyword>
<dbReference type="Pfam" id="PF09339">
    <property type="entry name" value="HTH_IclR"/>
    <property type="match status" value="1"/>
</dbReference>
<feature type="domain" description="IclR-ED" evidence="7">
    <location>
        <begin position="71"/>
        <end position="252"/>
    </location>
</feature>
<dbReference type="PROSITE" id="PS51078">
    <property type="entry name" value="ICLR_ED"/>
    <property type="match status" value="1"/>
</dbReference>
<proteinExistence type="predicted"/>
<dbReference type="GO" id="GO:0003677">
    <property type="term" value="F:DNA binding"/>
    <property type="evidence" value="ECO:0007669"/>
    <property type="project" value="UniProtKB-KW"/>
</dbReference>
<evidence type="ECO:0000259" key="7">
    <source>
        <dbReference type="PROSITE" id="PS51078"/>
    </source>
</evidence>
<evidence type="ECO:0000256" key="1">
    <source>
        <dbReference type="ARBA" id="ARBA00023015"/>
    </source>
</evidence>
<feature type="domain" description="HTH iclR-type" evidence="6">
    <location>
        <begin position="9"/>
        <end position="70"/>
    </location>
</feature>
<dbReference type="GO" id="GO:0003700">
    <property type="term" value="F:DNA-binding transcription factor activity"/>
    <property type="evidence" value="ECO:0007669"/>
    <property type="project" value="TreeGrafter"/>
</dbReference>
<accession>A0A0K2SM15</accession>
<dbReference type="PANTHER" id="PTHR30136:SF24">
    <property type="entry name" value="HTH-TYPE TRANSCRIPTIONAL REPRESSOR ALLR"/>
    <property type="match status" value="1"/>
</dbReference>
<dbReference type="InterPro" id="IPR014757">
    <property type="entry name" value="Tscrpt_reg_IclR_C"/>
</dbReference>
<reference evidence="9" key="2">
    <citation type="journal article" date="2016" name="Int. J. Syst. Evol. Microbiol.">
        <title>Complete genome sequence and cell structure of Limnochorda pilosa, a Gram-negative spore-former within the phylum Firmicutes.</title>
        <authorList>
            <person name="Watanabe M."/>
            <person name="Kojima H."/>
            <person name="Fukui M."/>
        </authorList>
    </citation>
    <scope>NUCLEOTIDE SEQUENCE [LARGE SCALE GENOMIC DNA]</scope>
    <source>
        <strain evidence="9">HC45</strain>
    </source>
</reference>
<dbReference type="RefSeq" id="WP_068138033.1">
    <property type="nucleotide sequence ID" value="NZ_AP014924.1"/>
</dbReference>
<keyword evidence="2" id="KW-0238">DNA-binding</keyword>
<dbReference type="InterPro" id="IPR050707">
    <property type="entry name" value="HTH_MetabolicPath_Reg"/>
</dbReference>
<dbReference type="Proteomes" id="UP000065807">
    <property type="component" value="Chromosome"/>
</dbReference>
<dbReference type="SMART" id="SM00346">
    <property type="entry name" value="HTH_ICLR"/>
    <property type="match status" value="1"/>
</dbReference>
<dbReference type="AlphaFoldDB" id="A0A0K2SM15"/>
<evidence type="ECO:0000256" key="4">
    <source>
        <dbReference type="ARBA" id="ARBA00058938"/>
    </source>
</evidence>
<organism evidence="8 9">
    <name type="scientific">Limnochorda pilosa</name>
    <dbReference type="NCBI Taxonomy" id="1555112"/>
    <lineage>
        <taxon>Bacteria</taxon>
        <taxon>Bacillati</taxon>
        <taxon>Bacillota</taxon>
        <taxon>Limnochordia</taxon>
        <taxon>Limnochordales</taxon>
        <taxon>Limnochordaceae</taxon>
        <taxon>Limnochorda</taxon>
    </lineage>
</organism>
<dbReference type="InterPro" id="IPR036390">
    <property type="entry name" value="WH_DNA-bd_sf"/>
</dbReference>
<dbReference type="Gene3D" id="1.10.10.10">
    <property type="entry name" value="Winged helix-like DNA-binding domain superfamily/Winged helix DNA-binding domain"/>
    <property type="match status" value="1"/>
</dbReference>
<evidence type="ECO:0000259" key="6">
    <source>
        <dbReference type="PROSITE" id="PS51077"/>
    </source>
</evidence>
<dbReference type="FunFam" id="1.10.10.10:FF:000056">
    <property type="entry name" value="IclR family transcriptional regulator"/>
    <property type="match status" value="1"/>
</dbReference>
<evidence type="ECO:0000256" key="2">
    <source>
        <dbReference type="ARBA" id="ARBA00023125"/>
    </source>
</evidence>
<dbReference type="Pfam" id="PF01614">
    <property type="entry name" value="IclR_C"/>
    <property type="match status" value="1"/>
</dbReference>
<evidence type="ECO:0000313" key="8">
    <source>
        <dbReference type="EMBL" id="BAS28153.1"/>
    </source>
</evidence>
<dbReference type="InterPro" id="IPR036388">
    <property type="entry name" value="WH-like_DNA-bd_sf"/>
</dbReference>
<evidence type="ECO:0000313" key="9">
    <source>
        <dbReference type="Proteomes" id="UP000065807"/>
    </source>
</evidence>
<dbReference type="PANTHER" id="PTHR30136">
    <property type="entry name" value="HELIX-TURN-HELIX TRANSCRIPTIONAL REGULATOR, ICLR FAMILY"/>
    <property type="match status" value="1"/>
</dbReference>
<reference evidence="9" key="1">
    <citation type="submission" date="2015-07" db="EMBL/GenBank/DDBJ databases">
        <title>Complete genome sequence and phylogenetic analysis of Limnochorda pilosa.</title>
        <authorList>
            <person name="Watanabe M."/>
            <person name="Kojima H."/>
            <person name="Fukui M."/>
        </authorList>
    </citation>
    <scope>NUCLEOTIDE SEQUENCE [LARGE SCALE GENOMIC DNA]</scope>
    <source>
        <strain evidence="9">HC45</strain>
    </source>
</reference>
<dbReference type="EMBL" id="AP014924">
    <property type="protein sequence ID" value="BAS28153.1"/>
    <property type="molecule type" value="Genomic_DNA"/>
</dbReference>
<protein>
    <recommendedName>
        <fullName evidence="5">Glycerol operon regulatory protein</fullName>
    </recommendedName>
</protein>
<dbReference type="OrthoDB" id="9791752at2"/>
<gene>
    <name evidence="8" type="ORF">LIP_2312</name>
</gene>
<keyword evidence="1" id="KW-0805">Transcription regulation</keyword>
<sequence>MRPSTGQYLQTVARAMDLLNCFQEVSEWSLSELARHLGLSKTVTFRLAATLASKGYLEQDPVTKRYRLGARPIVLGLAAAQRLDVREVARPILQRLTDETGETAFLTVVRGLQSVCLDKVDSPHNVRLTMQAGGVYALHLGASNKILLAYLTPAKIERYLQEHAERLTAEGIVPDALLKELAKIRHQGYAFTTEEVTPQAFSIGCPVFDAAGNLAGAISLAGPTYRLPWERLQELVDATRAGAAEVTGRMGGVPHKVEGVV</sequence>
<keyword evidence="3" id="KW-0804">Transcription</keyword>